<dbReference type="EMBL" id="JBAMIC010000012">
    <property type="protein sequence ID" value="KAK7098673.1"/>
    <property type="molecule type" value="Genomic_DNA"/>
</dbReference>
<keyword evidence="4 7" id="KW-1133">Transmembrane helix</keyword>
<reference evidence="8 9" key="1">
    <citation type="submission" date="2024-02" db="EMBL/GenBank/DDBJ databases">
        <title>Chromosome-scale genome assembly of the rough periwinkle Littorina saxatilis.</title>
        <authorList>
            <person name="De Jode A."/>
            <person name="Faria R."/>
            <person name="Formenti G."/>
            <person name="Sims Y."/>
            <person name="Smith T.P."/>
            <person name="Tracey A."/>
            <person name="Wood J.M.D."/>
            <person name="Zagrodzka Z.B."/>
            <person name="Johannesson K."/>
            <person name="Butlin R.K."/>
            <person name="Leder E.H."/>
        </authorList>
    </citation>
    <scope>NUCLEOTIDE SEQUENCE [LARGE SCALE GENOMIC DNA]</scope>
    <source>
        <strain evidence="8">Snail1</strain>
        <tissue evidence="8">Muscle</tissue>
    </source>
</reference>
<proteinExistence type="predicted"/>
<evidence type="ECO:0000256" key="7">
    <source>
        <dbReference type="SAM" id="Phobius"/>
    </source>
</evidence>
<keyword evidence="2 7" id="KW-0812">Transmembrane</keyword>
<dbReference type="Proteomes" id="UP001374579">
    <property type="component" value="Unassembled WGS sequence"/>
</dbReference>
<evidence type="ECO:0000256" key="6">
    <source>
        <dbReference type="ARBA" id="ARBA00023180"/>
    </source>
</evidence>
<organism evidence="8 9">
    <name type="scientific">Littorina saxatilis</name>
    <dbReference type="NCBI Taxonomy" id="31220"/>
    <lineage>
        <taxon>Eukaryota</taxon>
        <taxon>Metazoa</taxon>
        <taxon>Spiralia</taxon>
        <taxon>Lophotrochozoa</taxon>
        <taxon>Mollusca</taxon>
        <taxon>Gastropoda</taxon>
        <taxon>Caenogastropoda</taxon>
        <taxon>Littorinimorpha</taxon>
        <taxon>Littorinoidea</taxon>
        <taxon>Littorinidae</taxon>
        <taxon>Littorina</taxon>
    </lineage>
</organism>
<evidence type="ECO:0000256" key="3">
    <source>
        <dbReference type="ARBA" id="ARBA00022729"/>
    </source>
</evidence>
<protein>
    <submittedName>
        <fullName evidence="8">Uncharacterized protein</fullName>
    </submittedName>
</protein>
<evidence type="ECO:0000256" key="4">
    <source>
        <dbReference type="ARBA" id="ARBA00022989"/>
    </source>
</evidence>
<dbReference type="Pfam" id="PF10222">
    <property type="entry name" value="DUF2152"/>
    <property type="match status" value="1"/>
</dbReference>
<dbReference type="PANTHER" id="PTHR31386">
    <property type="entry name" value="UNCHARACTERIZED PROTEIN KIAA2013"/>
    <property type="match status" value="1"/>
</dbReference>
<feature type="transmembrane region" description="Helical" evidence="7">
    <location>
        <begin position="47"/>
        <end position="66"/>
    </location>
</feature>
<dbReference type="GO" id="GO:0016020">
    <property type="term" value="C:membrane"/>
    <property type="evidence" value="ECO:0007669"/>
    <property type="project" value="UniProtKB-SubCell"/>
</dbReference>
<keyword evidence="9" id="KW-1185">Reference proteome</keyword>
<evidence type="ECO:0000256" key="2">
    <source>
        <dbReference type="ARBA" id="ARBA00022692"/>
    </source>
</evidence>
<name>A0AAN9G7Q6_9CAEN</name>
<comment type="caution">
    <text evidence="8">The sequence shown here is derived from an EMBL/GenBank/DDBJ whole genome shotgun (WGS) entry which is preliminary data.</text>
</comment>
<dbReference type="InterPro" id="IPR018795">
    <property type="entry name" value="K2013-like"/>
</dbReference>
<dbReference type="PANTHER" id="PTHR31386:SF2">
    <property type="entry name" value="SIMILAR TO RIKEN CDNA 2510039O18"/>
    <property type="match status" value="1"/>
</dbReference>
<sequence>MKNGLSLLKPLFSCCLGSLPKTTQMWVRSRLQSAVSSVSSLNRSRKIVLLVLIVLALLYYLVPYLFDTKHKYNQPESVEECLQERLSEFQNAIGSGDAFLQDEGAQAGESFNVIYVGNGRMAAALNSANGLFIRLNRALSLPVKYWPLAVSTIKKEKVLETNMLDIRSGLAYKLQAIRNPSGCVNVGSQVYAHRSRPSYLVQDIRIQNPTKYSLQVEFDQVGASGWTGATTEMKQVSSQSGTSVQYRVTRGIIEIPDSDSVVAAAIGSVVLKQSVLTVLPDSTHNFHLLTVVHYTKPSLRAEAEAALPGLAAQVEQDMAKGLGYADKHLRQQHARVWGKLWESGFRISHSKASGVLNGDRINRTLYYVLSNVPAPMHDLSTSKKDRQAIEKVLYYPDRCYQGHYTLDADTLWVEPEDEDEIARVVTTWMITLEKHGCEFMVQAGAEGVLQAIILSLGALHFHNQHLELNMDPRNLHRDFFFRRINYGNNTHVNISVEVGTDNKASMFVSLDRNDKPYYACDAGCLDAPAELTNKWQKFPVKLTEPLTGILYITADKQHMEELKHSIHVKEIVEAPALEHHVIALHKHGHHFGGLPTLFWVSIAFLIVIFHMFLFKLIYNEYCQGQDRYRSRYNL</sequence>
<gene>
    <name evidence="8" type="ORF">V1264_002919</name>
</gene>
<feature type="transmembrane region" description="Helical" evidence="7">
    <location>
        <begin position="597"/>
        <end position="618"/>
    </location>
</feature>
<comment type="subcellular location">
    <subcellularLocation>
        <location evidence="1">Membrane</location>
        <topology evidence="1">Single-pass type I membrane protein</topology>
    </subcellularLocation>
</comment>
<evidence type="ECO:0000313" key="8">
    <source>
        <dbReference type="EMBL" id="KAK7098673.1"/>
    </source>
</evidence>
<evidence type="ECO:0000256" key="5">
    <source>
        <dbReference type="ARBA" id="ARBA00023136"/>
    </source>
</evidence>
<evidence type="ECO:0000256" key="1">
    <source>
        <dbReference type="ARBA" id="ARBA00004479"/>
    </source>
</evidence>
<accession>A0AAN9G7Q6</accession>
<evidence type="ECO:0000313" key="9">
    <source>
        <dbReference type="Proteomes" id="UP001374579"/>
    </source>
</evidence>
<dbReference type="AlphaFoldDB" id="A0AAN9G7Q6"/>
<keyword evidence="5 7" id="KW-0472">Membrane</keyword>
<keyword evidence="6" id="KW-0325">Glycoprotein</keyword>
<keyword evidence="3" id="KW-0732">Signal</keyword>